<evidence type="ECO:0000313" key="3">
    <source>
        <dbReference type="Proteomes" id="UP000177382"/>
    </source>
</evidence>
<dbReference type="EMBL" id="MGFX01000006">
    <property type="protein sequence ID" value="OGM15225.1"/>
    <property type="molecule type" value="Genomic_DNA"/>
</dbReference>
<dbReference type="InterPro" id="IPR053830">
    <property type="entry name" value="DUF6922"/>
</dbReference>
<proteinExistence type="predicted"/>
<feature type="domain" description="DUF6922" evidence="1">
    <location>
        <begin position="8"/>
        <end position="56"/>
    </location>
</feature>
<protein>
    <recommendedName>
        <fullName evidence="1">DUF6922 domain-containing protein</fullName>
    </recommendedName>
</protein>
<evidence type="ECO:0000259" key="1">
    <source>
        <dbReference type="Pfam" id="PF21956"/>
    </source>
</evidence>
<dbReference type="STRING" id="1802485.A2V97_01160"/>
<dbReference type="Pfam" id="PF21956">
    <property type="entry name" value="DUF6922"/>
    <property type="match status" value="1"/>
</dbReference>
<comment type="caution">
    <text evidence="2">The sequence shown here is derived from an EMBL/GenBank/DDBJ whole genome shotgun (WGS) entry which is preliminary data.</text>
</comment>
<gene>
    <name evidence="2" type="ORF">A2V97_01160</name>
</gene>
<dbReference type="Proteomes" id="UP000177382">
    <property type="component" value="Unassembled WGS sequence"/>
</dbReference>
<accession>A0A1F7XLQ6</accession>
<evidence type="ECO:0000313" key="2">
    <source>
        <dbReference type="EMBL" id="OGM15225.1"/>
    </source>
</evidence>
<organism evidence="2 3">
    <name type="scientific">Candidatus Woesebacteria bacterium RBG_16_42_24</name>
    <dbReference type="NCBI Taxonomy" id="1802485"/>
    <lineage>
        <taxon>Bacteria</taxon>
        <taxon>Candidatus Woeseibacteriota</taxon>
    </lineage>
</organism>
<reference evidence="2 3" key="1">
    <citation type="journal article" date="2016" name="Nat. Commun.">
        <title>Thousands of microbial genomes shed light on interconnected biogeochemical processes in an aquifer system.</title>
        <authorList>
            <person name="Anantharaman K."/>
            <person name="Brown C.T."/>
            <person name="Hug L.A."/>
            <person name="Sharon I."/>
            <person name="Castelle C.J."/>
            <person name="Probst A.J."/>
            <person name="Thomas B.C."/>
            <person name="Singh A."/>
            <person name="Wilkins M.J."/>
            <person name="Karaoz U."/>
            <person name="Brodie E.L."/>
            <person name="Williams K.H."/>
            <person name="Hubbard S.S."/>
            <person name="Banfield J.F."/>
        </authorList>
    </citation>
    <scope>NUCLEOTIDE SEQUENCE [LARGE SCALE GENOMIC DNA]</scope>
</reference>
<dbReference type="AlphaFoldDB" id="A0A1F7XLQ6"/>
<sequence>MSIVKHLHKYFWDINPRKSRPKTHPKFYITRILELGDAKALTWLKGVFGAKKVAKVGNKAKLSSKSKNFLPYV</sequence>
<name>A0A1F7XLQ6_9BACT</name>